<feature type="transmembrane region" description="Helical" evidence="1">
    <location>
        <begin position="18"/>
        <end position="35"/>
    </location>
</feature>
<protein>
    <submittedName>
        <fullName evidence="2">Uncharacterized protein</fullName>
    </submittedName>
</protein>
<dbReference type="EMBL" id="CP021056">
    <property type="protein sequence ID" value="QXE24089.1"/>
    <property type="molecule type" value="Genomic_DNA"/>
</dbReference>
<evidence type="ECO:0000313" key="3">
    <source>
        <dbReference type="Proteomes" id="UP000683511"/>
    </source>
</evidence>
<gene>
    <name evidence="2" type="ORF">B6N60_02792</name>
</gene>
<keyword evidence="1" id="KW-0812">Transmembrane</keyword>
<keyword evidence="3" id="KW-1185">Reference proteome</keyword>
<keyword evidence="1" id="KW-0472">Membrane</keyword>
<evidence type="ECO:0000256" key="1">
    <source>
        <dbReference type="SAM" id="Phobius"/>
    </source>
</evidence>
<proteinExistence type="predicted"/>
<dbReference type="AlphaFoldDB" id="A0A975Y5D1"/>
<reference evidence="2" key="1">
    <citation type="submission" date="2017-04" db="EMBL/GenBank/DDBJ databases">
        <title>Genome deletions in a multicellular cyanobacterial endosymbiont for morphological adaptation in marine diatoms.</title>
        <authorList>
            <person name="Wang Y."/>
            <person name="Gao H."/>
            <person name="Li R."/>
            <person name="Xu X."/>
        </authorList>
    </citation>
    <scope>NUCLEOTIDE SEQUENCE</scope>
    <source>
        <strain evidence="2">FACHB 800</strain>
    </source>
</reference>
<evidence type="ECO:0000313" key="2">
    <source>
        <dbReference type="EMBL" id="QXE24089.1"/>
    </source>
</evidence>
<name>A0A975Y5D1_9NOST</name>
<dbReference type="KEGG" id="rsin:B6N60_02792"/>
<accession>A0A975Y5D1</accession>
<dbReference type="Proteomes" id="UP000683511">
    <property type="component" value="Chromosome"/>
</dbReference>
<keyword evidence="1" id="KW-1133">Transmembrane helix</keyword>
<organism evidence="2 3">
    <name type="scientific">Richelia sinica FACHB-800</name>
    <dbReference type="NCBI Taxonomy" id="1357546"/>
    <lineage>
        <taxon>Bacteria</taxon>
        <taxon>Bacillati</taxon>
        <taxon>Cyanobacteriota</taxon>
        <taxon>Cyanophyceae</taxon>
        <taxon>Nostocales</taxon>
        <taxon>Nostocaceae</taxon>
        <taxon>Richelia</taxon>
    </lineage>
</organism>
<sequence length="37" mass="4388">MISNFYLNSWIYTAKNQMIFFIALVGGGFWSQSFYKN</sequence>